<reference evidence="2 3" key="1">
    <citation type="journal article" date="2023" name="Hortic Res">
        <title>The complete reference genome for grapevine (Vitis vinifera L.) genetics and breeding.</title>
        <authorList>
            <person name="Shi X."/>
            <person name="Cao S."/>
            <person name="Wang X."/>
            <person name="Huang S."/>
            <person name="Wang Y."/>
            <person name="Liu Z."/>
            <person name="Liu W."/>
            <person name="Leng X."/>
            <person name="Peng Y."/>
            <person name="Wang N."/>
            <person name="Wang Y."/>
            <person name="Ma Z."/>
            <person name="Xu X."/>
            <person name="Zhang F."/>
            <person name="Xue H."/>
            <person name="Zhong H."/>
            <person name="Wang Y."/>
            <person name="Zhang K."/>
            <person name="Velt A."/>
            <person name="Avia K."/>
            <person name="Holtgrawe D."/>
            <person name="Grimplet J."/>
            <person name="Matus J.T."/>
            <person name="Ware D."/>
            <person name="Wu X."/>
            <person name="Wang H."/>
            <person name="Liu C."/>
            <person name="Fang Y."/>
            <person name="Rustenholz C."/>
            <person name="Cheng Z."/>
            <person name="Xiao H."/>
            <person name="Zhou Y."/>
        </authorList>
    </citation>
    <scope>NUCLEOTIDE SEQUENCE [LARGE SCALE GENOMIC DNA]</scope>
    <source>
        <strain evidence="3">cv. Pinot noir / PN40024</strain>
        <tissue evidence="2">Leaf</tissue>
    </source>
</reference>
<organism evidence="2 3">
    <name type="scientific">Vitis vinifera</name>
    <name type="common">Grape</name>
    <dbReference type="NCBI Taxonomy" id="29760"/>
    <lineage>
        <taxon>Eukaryota</taxon>
        <taxon>Viridiplantae</taxon>
        <taxon>Streptophyta</taxon>
        <taxon>Embryophyta</taxon>
        <taxon>Tracheophyta</taxon>
        <taxon>Spermatophyta</taxon>
        <taxon>Magnoliopsida</taxon>
        <taxon>eudicotyledons</taxon>
        <taxon>Gunneridae</taxon>
        <taxon>Pentapetalae</taxon>
        <taxon>rosids</taxon>
        <taxon>Vitales</taxon>
        <taxon>Vitaceae</taxon>
        <taxon>Viteae</taxon>
        <taxon>Vitis</taxon>
    </lineage>
</organism>
<evidence type="ECO:0000313" key="3">
    <source>
        <dbReference type="Proteomes" id="UP001227230"/>
    </source>
</evidence>
<gene>
    <name evidence="2" type="ORF">VitviT2T_018410</name>
</gene>
<name>A0ABY9CZ73_VITVI</name>
<dbReference type="Pfam" id="PF07727">
    <property type="entry name" value="RVT_2"/>
    <property type="match status" value="1"/>
</dbReference>
<dbReference type="InterPro" id="IPR013103">
    <property type="entry name" value="RVT_2"/>
</dbReference>
<feature type="domain" description="Reverse transcriptase Ty1/copia-type" evidence="1">
    <location>
        <begin position="11"/>
        <end position="88"/>
    </location>
</feature>
<accession>A0ABY9CZ73</accession>
<protein>
    <recommendedName>
        <fullName evidence="1">Reverse transcriptase Ty1/copia-type domain-containing protein</fullName>
    </recommendedName>
</protein>
<sequence>MNDEFDALVHNGTWELVSSTSMQNLVGCKWVFRIKQLLDGSIDRYKARLVAKGFHQRPGVGYHDTFSTVVKPTTIQLILSLATSKGWQLR</sequence>
<dbReference type="EMBL" id="CP126659">
    <property type="protein sequence ID" value="WKA00014.1"/>
    <property type="molecule type" value="Genomic_DNA"/>
</dbReference>
<evidence type="ECO:0000259" key="1">
    <source>
        <dbReference type="Pfam" id="PF07727"/>
    </source>
</evidence>
<evidence type="ECO:0000313" key="2">
    <source>
        <dbReference type="EMBL" id="WKA00014.1"/>
    </source>
</evidence>
<keyword evidence="3" id="KW-1185">Reference proteome</keyword>
<proteinExistence type="predicted"/>
<dbReference type="Proteomes" id="UP001227230">
    <property type="component" value="Chromosome 12"/>
</dbReference>